<keyword evidence="5" id="KW-1185">Reference proteome</keyword>
<dbReference type="PANTHER" id="PTHR12048">
    <property type="entry name" value="CCAAT-BINDING FACTOR-RELATED"/>
    <property type="match status" value="1"/>
</dbReference>
<feature type="compositionally biased region" description="Acidic residues" evidence="2">
    <location>
        <begin position="898"/>
        <end position="908"/>
    </location>
</feature>
<feature type="compositionally biased region" description="Basic and acidic residues" evidence="2">
    <location>
        <begin position="937"/>
        <end position="953"/>
    </location>
</feature>
<protein>
    <submittedName>
        <fullName evidence="4">Similar to Saccharomyces cerevisiae YDR060W MAK21 Constituent of 66S pre-ribosomal particles, required for large (60S) ribosomal subunit biogenesis</fullName>
    </submittedName>
</protein>
<dbReference type="PANTHER" id="PTHR12048:SF0">
    <property type="entry name" value="CCAAT_ENHANCER-BINDING PROTEIN ZETA"/>
    <property type="match status" value="1"/>
</dbReference>
<accession>A0A1X7R898</accession>
<proteinExistence type="inferred from homology"/>
<dbReference type="OrthoDB" id="28947at2759"/>
<evidence type="ECO:0000256" key="2">
    <source>
        <dbReference type="SAM" id="MobiDB-lite"/>
    </source>
</evidence>
<feature type="compositionally biased region" description="Basic residues" evidence="2">
    <location>
        <begin position="491"/>
        <end position="500"/>
    </location>
</feature>
<dbReference type="Pfam" id="PF03914">
    <property type="entry name" value="CBF"/>
    <property type="match status" value="1"/>
</dbReference>
<dbReference type="SUPFAM" id="SSF48371">
    <property type="entry name" value="ARM repeat"/>
    <property type="match status" value="1"/>
</dbReference>
<feature type="compositionally biased region" description="Acidic residues" evidence="2">
    <location>
        <begin position="864"/>
        <end position="891"/>
    </location>
</feature>
<evidence type="ECO:0000313" key="5">
    <source>
        <dbReference type="Proteomes" id="UP000196158"/>
    </source>
</evidence>
<gene>
    <name evidence="4" type="ORF">KASA_0J01661G</name>
</gene>
<feature type="region of interest" description="Disordered" evidence="2">
    <location>
        <begin position="1"/>
        <end position="37"/>
    </location>
</feature>
<dbReference type="EMBL" id="FXLY01000009">
    <property type="protein sequence ID" value="SMN21841.1"/>
    <property type="molecule type" value="Genomic_DNA"/>
</dbReference>
<feature type="compositionally biased region" description="Basic and acidic residues" evidence="2">
    <location>
        <begin position="973"/>
        <end position="983"/>
    </location>
</feature>
<evidence type="ECO:0000256" key="1">
    <source>
        <dbReference type="ARBA" id="ARBA00007797"/>
    </source>
</evidence>
<evidence type="ECO:0000313" key="4">
    <source>
        <dbReference type="EMBL" id="SMN21841.1"/>
    </source>
</evidence>
<organism evidence="4 5">
    <name type="scientific">Maudiozyma saulgeensis</name>
    <dbReference type="NCBI Taxonomy" id="1789683"/>
    <lineage>
        <taxon>Eukaryota</taxon>
        <taxon>Fungi</taxon>
        <taxon>Dikarya</taxon>
        <taxon>Ascomycota</taxon>
        <taxon>Saccharomycotina</taxon>
        <taxon>Saccharomycetes</taxon>
        <taxon>Saccharomycetales</taxon>
        <taxon>Saccharomycetaceae</taxon>
        <taxon>Maudiozyma</taxon>
    </lineage>
</organism>
<dbReference type="STRING" id="1789683.A0A1X7R898"/>
<feature type="domain" description="CCAAT-binding factor" evidence="3">
    <location>
        <begin position="563"/>
        <end position="728"/>
    </location>
</feature>
<name>A0A1X7R898_9SACH</name>
<dbReference type="Proteomes" id="UP000196158">
    <property type="component" value="Unassembled WGS sequence"/>
</dbReference>
<dbReference type="GO" id="GO:0005634">
    <property type="term" value="C:nucleus"/>
    <property type="evidence" value="ECO:0007669"/>
    <property type="project" value="UniProtKB-ARBA"/>
</dbReference>
<feature type="compositionally biased region" description="Acidic residues" evidence="2">
    <location>
        <begin position="106"/>
        <end position="151"/>
    </location>
</feature>
<feature type="compositionally biased region" description="Acidic residues" evidence="2">
    <location>
        <begin position="917"/>
        <end position="926"/>
    </location>
</feature>
<dbReference type="InterPro" id="IPR016024">
    <property type="entry name" value="ARM-type_fold"/>
</dbReference>
<sequence>MSAEESLNLSSLRDKISSKLSKKKTTTTKKAPTSEDDIVLRREAMALGATENDLNLIKDVKADNEAEASEQEFSGDEADPALKEDLKKFVKDIGFNDETNSKDVEQKDEEEQDEKLSSEEDIEEEQEQEEEPEEQEQSSEEEQESDVEEEEVTKVKQDSGFVSQSTMLNTDKLLIQIDTPWYSVPLDPQVTENIKNNVDTFMSNDKIESLLERGKLALESDNQLFYDEFTKESSQRKFMSQMLSDGTLSDKISALTLLIQESPIHNMKSLDTLFSYCNKKSRNSQLQSINALKDLFLNGLLPDRKLRYFKNQPGLSMMLNKRTLAIFYFEDYLKKFFFRILEVLEKISHDPIIHVRSQTLTHVFDMITKKPEQEFNLLRLGVNKLGDIDSKVSSKTSYLLLSLEQAHPNMKSVIIDSIVDIALRPNADYHAIYYSVITLNQTILKRSDDEVANKLIKTYFTLFSKFLITNDHEQNDDVEVKSDAKGYEKKRKKNFKRGKNGGKSVKNEKTDAEVLNEKNSKLFSALLTGINRAFPFAQLPASVYETHLETLFRITHSANFNTSVQALVLINQVTIKAKLNNDRYYRTLYEALLDQRLLNSSKQGIFLNLLFKSLKQDAANVARVEAFVKRILQVSAHWLNIGTTTGFLYLLIQLSKMVPQIRNLLTNSPMDDEYLSDDEEKTENADGKIKSIYDSRKRDPRFANADKSSLWEITHFLNHFHPTVQTYANAFVENSTTDITKPDLGLFTLTHFLDRFVYRNAKQKPINRGSSIMQPLFGGSKINDALLVKASDMSPENAPVNTENWLDKKMEDIKPEDKFFYQYFSSKKNAIKKQKDATSDNFDEDDEMDEDEIWNALVKSRPEVEDDSEDDIGFDDEDLGSMSDSDSDDGLDAAMNNSDDEDESDEPAELQTLPESGESDEGENEDVFYSFADEKDEPSGKRSLDDAGESEKEKKKRKKQKMKELPLFASADDYAKYMESDSD</sequence>
<dbReference type="InterPro" id="IPR005612">
    <property type="entry name" value="CCAAT-binding_factor"/>
</dbReference>
<feature type="region of interest" description="Disordered" evidence="2">
    <location>
        <begin position="92"/>
        <end position="159"/>
    </location>
</feature>
<dbReference type="InterPro" id="IPR040155">
    <property type="entry name" value="CEBPZ/Mak21-like"/>
</dbReference>
<feature type="region of interest" description="Disordered" evidence="2">
    <location>
        <begin position="491"/>
        <end position="510"/>
    </location>
</feature>
<reference evidence="4 5" key="1">
    <citation type="submission" date="2017-04" db="EMBL/GenBank/DDBJ databases">
        <authorList>
            <person name="Afonso C.L."/>
            <person name="Miller P.J."/>
            <person name="Scott M.A."/>
            <person name="Spackman E."/>
            <person name="Goraichik I."/>
            <person name="Dimitrov K.M."/>
            <person name="Suarez D.L."/>
            <person name="Swayne D.E."/>
        </authorList>
    </citation>
    <scope>NUCLEOTIDE SEQUENCE [LARGE SCALE GENOMIC DNA]</scope>
</reference>
<feature type="region of interest" description="Disordered" evidence="2">
    <location>
        <begin position="858"/>
        <end position="983"/>
    </location>
</feature>
<evidence type="ECO:0000259" key="3">
    <source>
        <dbReference type="Pfam" id="PF03914"/>
    </source>
</evidence>
<dbReference type="AlphaFoldDB" id="A0A1X7R898"/>
<comment type="similarity">
    <text evidence="1">Belongs to the CBF/MAK21 family.</text>
</comment>